<dbReference type="EMBL" id="JASBWT010000020">
    <property type="protein sequence ID" value="KAJ9096069.1"/>
    <property type="molecule type" value="Genomic_DNA"/>
</dbReference>
<proteinExistence type="predicted"/>
<organism evidence="1 2">
    <name type="scientific">Naganishia friedmannii</name>
    <dbReference type="NCBI Taxonomy" id="89922"/>
    <lineage>
        <taxon>Eukaryota</taxon>
        <taxon>Fungi</taxon>
        <taxon>Dikarya</taxon>
        <taxon>Basidiomycota</taxon>
        <taxon>Agaricomycotina</taxon>
        <taxon>Tremellomycetes</taxon>
        <taxon>Filobasidiales</taxon>
        <taxon>Filobasidiaceae</taxon>
        <taxon>Naganishia</taxon>
    </lineage>
</organism>
<keyword evidence="2" id="KW-1185">Reference proteome</keyword>
<name>A0ACC2V9L3_9TREE</name>
<accession>A0ACC2V9L3</accession>
<evidence type="ECO:0000313" key="2">
    <source>
        <dbReference type="Proteomes" id="UP001227268"/>
    </source>
</evidence>
<reference evidence="1" key="1">
    <citation type="submission" date="2023-04" db="EMBL/GenBank/DDBJ databases">
        <title>Draft Genome sequencing of Naganishia species isolated from polar environments using Oxford Nanopore Technology.</title>
        <authorList>
            <person name="Leo P."/>
            <person name="Venkateswaran K."/>
        </authorList>
    </citation>
    <scope>NUCLEOTIDE SEQUENCE</scope>
    <source>
        <strain evidence="1">MNA-CCFEE 5423</strain>
    </source>
</reference>
<evidence type="ECO:0000313" key="1">
    <source>
        <dbReference type="EMBL" id="KAJ9096069.1"/>
    </source>
</evidence>
<comment type="caution">
    <text evidence="1">The sequence shown here is derived from an EMBL/GenBank/DDBJ whole genome shotgun (WGS) entry which is preliminary data.</text>
</comment>
<protein>
    <submittedName>
        <fullName evidence="1">Uncharacterized protein</fullName>
    </submittedName>
</protein>
<gene>
    <name evidence="1" type="ORF">QFC21_005434</name>
</gene>
<dbReference type="Proteomes" id="UP001227268">
    <property type="component" value="Unassembled WGS sequence"/>
</dbReference>
<sequence>MTETDPLLQNRPDGDLPSKRGAGSGVEYGTTAEWRVAVILAFVVLIHLAFLTVLAIALLAFLPIQPPHPLLHAYARFLGLSSALLAITQYAPQLYHTYRTRLVGALSIGTMIIQVPGSVLFVGSLVGRQGVEWSTWLTYAVTGAMQAALLVSLIASPILTLAHRRLPIVGHVHSLETKTSEAWD</sequence>